<organism evidence="1 2">
    <name type="scientific">Cordylochernes scorpioides</name>
    <dbReference type="NCBI Taxonomy" id="51811"/>
    <lineage>
        <taxon>Eukaryota</taxon>
        <taxon>Metazoa</taxon>
        <taxon>Ecdysozoa</taxon>
        <taxon>Arthropoda</taxon>
        <taxon>Chelicerata</taxon>
        <taxon>Arachnida</taxon>
        <taxon>Pseudoscorpiones</taxon>
        <taxon>Cheliferoidea</taxon>
        <taxon>Chernetidae</taxon>
        <taxon>Cordylochernes</taxon>
    </lineage>
</organism>
<dbReference type="Proteomes" id="UP001235939">
    <property type="component" value="Chromosome 19"/>
</dbReference>
<name>A0ABY6LMK2_9ARAC</name>
<reference evidence="1 2" key="1">
    <citation type="submission" date="2022-01" db="EMBL/GenBank/DDBJ databases">
        <title>A chromosomal length assembly of Cordylochernes scorpioides.</title>
        <authorList>
            <person name="Zeh D."/>
            <person name="Zeh J."/>
        </authorList>
    </citation>
    <scope>NUCLEOTIDE SEQUENCE [LARGE SCALE GENOMIC DNA]</scope>
    <source>
        <strain evidence="1">IN4F17</strain>
        <tissue evidence="1">Whole Body</tissue>
    </source>
</reference>
<protein>
    <submittedName>
        <fullName evidence="1">Uncharacterized protein</fullName>
    </submittedName>
</protein>
<evidence type="ECO:0000313" key="1">
    <source>
        <dbReference type="EMBL" id="UYV80745.1"/>
    </source>
</evidence>
<accession>A0ABY6LMK2</accession>
<dbReference type="EMBL" id="CP092881">
    <property type="protein sequence ID" value="UYV80745.1"/>
    <property type="molecule type" value="Genomic_DNA"/>
</dbReference>
<keyword evidence="2" id="KW-1185">Reference proteome</keyword>
<proteinExistence type="predicted"/>
<evidence type="ECO:0000313" key="2">
    <source>
        <dbReference type="Proteomes" id="UP001235939"/>
    </source>
</evidence>
<gene>
    <name evidence="1" type="ORF">LAZ67_19001585</name>
</gene>
<sequence length="74" mass="7792">MLADEQGDVGKVVWKGGGQSNYLANDPLKMANADQKPLEAPTVEVGVTTGGDAGFDPIPFNPSLNIRKYAGDED</sequence>